<protein>
    <submittedName>
        <fullName evidence="2">PrsW family intramembrane metalloprotease</fullName>
    </submittedName>
</protein>
<reference evidence="2" key="1">
    <citation type="submission" date="2021-01" db="EMBL/GenBank/DDBJ databases">
        <title>Fulvivirga kasyanovii gen. nov., sp nov., a novel member of the phylum Bacteroidetes isolated from seawater in a mussel farm.</title>
        <authorList>
            <person name="Zhao L.-H."/>
            <person name="Wang Z.-J."/>
        </authorList>
    </citation>
    <scope>NUCLEOTIDE SEQUENCE</scope>
    <source>
        <strain evidence="2">29W222</strain>
    </source>
</reference>
<feature type="transmembrane region" description="Helical" evidence="1">
    <location>
        <begin position="497"/>
        <end position="517"/>
    </location>
</feature>
<keyword evidence="2" id="KW-0482">Metalloprotease</keyword>
<feature type="transmembrane region" description="Helical" evidence="1">
    <location>
        <begin position="304"/>
        <end position="326"/>
    </location>
</feature>
<dbReference type="GO" id="GO:0008237">
    <property type="term" value="F:metallopeptidase activity"/>
    <property type="evidence" value="ECO:0007669"/>
    <property type="project" value="UniProtKB-KW"/>
</dbReference>
<keyword evidence="3" id="KW-1185">Reference proteome</keyword>
<dbReference type="PANTHER" id="PTHR36844">
    <property type="entry name" value="PROTEASE PRSW"/>
    <property type="match status" value="1"/>
</dbReference>
<comment type="caution">
    <text evidence="2">The sequence shown here is derived from an EMBL/GenBank/DDBJ whole genome shotgun (WGS) entry which is preliminary data.</text>
</comment>
<keyword evidence="1" id="KW-1133">Transmembrane helix</keyword>
<feature type="transmembrane region" description="Helical" evidence="1">
    <location>
        <begin position="263"/>
        <end position="284"/>
    </location>
</feature>
<feature type="transmembrane region" description="Helical" evidence="1">
    <location>
        <begin position="370"/>
        <end position="389"/>
    </location>
</feature>
<keyword evidence="2" id="KW-0378">Hydrolase</keyword>
<keyword evidence="2" id="KW-0645">Protease</keyword>
<dbReference type="SUPFAM" id="SSF81901">
    <property type="entry name" value="HCP-like"/>
    <property type="match status" value="1"/>
</dbReference>
<dbReference type="Pfam" id="PF13367">
    <property type="entry name" value="PrsW-protease"/>
    <property type="match status" value="1"/>
</dbReference>
<dbReference type="EMBL" id="JAEUGD010000043">
    <property type="protein sequence ID" value="MBL6447536.1"/>
    <property type="molecule type" value="Genomic_DNA"/>
</dbReference>
<dbReference type="RefSeq" id="WP_202857068.1">
    <property type="nucleotide sequence ID" value="NZ_JAEUGD010000043.1"/>
</dbReference>
<feature type="transmembrane region" description="Helical" evidence="1">
    <location>
        <begin position="338"/>
        <end position="358"/>
    </location>
</feature>
<gene>
    <name evidence="2" type="ORF">JMN32_14555</name>
</gene>
<dbReference type="InterPro" id="IPR026898">
    <property type="entry name" value="PrsW"/>
</dbReference>
<feature type="transmembrane region" description="Helical" evidence="1">
    <location>
        <begin position="232"/>
        <end position="251"/>
    </location>
</feature>
<dbReference type="PANTHER" id="PTHR36844:SF1">
    <property type="entry name" value="PROTEASE PRSW"/>
    <property type="match status" value="1"/>
</dbReference>
<dbReference type="Proteomes" id="UP000614216">
    <property type="component" value="Unassembled WGS sequence"/>
</dbReference>
<feature type="transmembrane region" description="Helical" evidence="1">
    <location>
        <begin position="468"/>
        <end position="485"/>
    </location>
</feature>
<proteinExistence type="predicted"/>
<feature type="transmembrane region" description="Helical" evidence="1">
    <location>
        <begin position="401"/>
        <end position="421"/>
    </location>
</feature>
<feature type="transmembrane region" description="Helical" evidence="1">
    <location>
        <begin position="427"/>
        <end position="447"/>
    </location>
</feature>
<accession>A0A937G332</accession>
<dbReference type="AlphaFoldDB" id="A0A937G332"/>
<name>A0A937G332_9BACT</name>
<keyword evidence="1" id="KW-0812">Transmembrane</keyword>
<evidence type="ECO:0000313" key="2">
    <source>
        <dbReference type="EMBL" id="MBL6447536.1"/>
    </source>
</evidence>
<sequence length="683" mass="78410">MSIATITSITFLTACYLLVEQLPTPKPTEIAYAYNPQDSVRDAVKHDLKFDGLDDYADNLVYQHEFITTYMALPDYWELSDGHHYKEIEKLQEWYNHQYGKGDTTLGAFGLGVIYFLEDNYDESLNWLNKITPTSVPYVNYYLGKIYEAKDTKQANEYFWKELGTTSNYFGKTVNLLIDKYTQSKNYSRLYDLLNYGSASLYFSYSLTRQIYLYDLQPVQYFIWSLGTIFDPIKPLGLLAALAIAAIWLIYLIRLDIFNPDRIIYFILMLFSGMLSVLGVLLIIDLKDIFLNWDMDGNFFGDLFYAVFAIGVPEELVKILPFILLALFTKVLKEPIDYIIYASASALGFAFVENLLYFQDVADGIIHGRAYLSVVGHMMASSIAAYGLVISRFKNNAYHPALAFAISFLIASVVHGLYDFLLFQNLVLIFILFFIFIVQVWIIMINNSLNNSSFFDYKMAHKAEGSRLFLTVALTFILGIEYIMVGWDYGPSEAHQALVGSISSAGLLIVFFGSNLSSFNLVKGYWRDVYFSSREKRGYGTLPQSKMIISWFLLNSIKAHNYVGLNIYIKNDPYNQALADLLKEPITGTIIDRIILHDEDDPDPHWFLVKLNSELPLVGLESSYVLIKLRYQNESLKYHDDLHAYFRTIPNLQLLQSEKTFKNLFDSHGWVKIGKFVTSKTLI</sequence>
<evidence type="ECO:0000313" key="3">
    <source>
        <dbReference type="Proteomes" id="UP000614216"/>
    </source>
</evidence>
<evidence type="ECO:0000256" key="1">
    <source>
        <dbReference type="SAM" id="Phobius"/>
    </source>
</evidence>
<keyword evidence="1" id="KW-0472">Membrane</keyword>
<organism evidence="2 3">
    <name type="scientific">Fulvivirga marina</name>
    <dbReference type="NCBI Taxonomy" id="2494733"/>
    <lineage>
        <taxon>Bacteria</taxon>
        <taxon>Pseudomonadati</taxon>
        <taxon>Bacteroidota</taxon>
        <taxon>Cytophagia</taxon>
        <taxon>Cytophagales</taxon>
        <taxon>Fulvivirgaceae</taxon>
        <taxon>Fulvivirga</taxon>
    </lineage>
</organism>